<dbReference type="SUPFAM" id="SSF51294">
    <property type="entry name" value="Hedgehog/intein (Hint) domain"/>
    <property type="match status" value="1"/>
</dbReference>
<dbReference type="NCBIfam" id="TIGR01643">
    <property type="entry name" value="YD_repeat_2x"/>
    <property type="match status" value="3"/>
</dbReference>
<feature type="compositionally biased region" description="Polar residues" evidence="2">
    <location>
        <begin position="1625"/>
        <end position="1640"/>
    </location>
</feature>
<keyword evidence="3" id="KW-0732">Signal</keyword>
<dbReference type="InterPro" id="IPR030934">
    <property type="entry name" value="Intein_C"/>
</dbReference>
<dbReference type="PANTHER" id="PTHR32305">
    <property type="match status" value="1"/>
</dbReference>
<dbReference type="InterPro" id="IPR006141">
    <property type="entry name" value="Intein_N"/>
</dbReference>
<feature type="compositionally biased region" description="Gly residues" evidence="2">
    <location>
        <begin position="1849"/>
        <end position="1863"/>
    </location>
</feature>
<feature type="signal peptide" evidence="3">
    <location>
        <begin position="1"/>
        <end position="38"/>
    </location>
</feature>
<dbReference type="SMART" id="SM00306">
    <property type="entry name" value="HintN"/>
    <property type="match status" value="1"/>
</dbReference>
<dbReference type="PANTHER" id="PTHR32305:SF17">
    <property type="entry name" value="TRNA NUCLEASE WAPA"/>
    <property type="match status" value="1"/>
</dbReference>
<feature type="compositionally biased region" description="Low complexity" evidence="2">
    <location>
        <begin position="1608"/>
        <end position="1624"/>
    </location>
</feature>
<feature type="domain" description="Hint" evidence="4">
    <location>
        <begin position="2010"/>
        <end position="2105"/>
    </location>
</feature>
<dbReference type="InterPro" id="IPR003587">
    <property type="entry name" value="Hint_dom_N"/>
</dbReference>
<feature type="compositionally biased region" description="Polar residues" evidence="2">
    <location>
        <begin position="287"/>
        <end position="297"/>
    </location>
</feature>
<feature type="chain" id="PRO_5047133981" evidence="3">
    <location>
        <begin position="39"/>
        <end position="2278"/>
    </location>
</feature>
<dbReference type="Pfam" id="PF07591">
    <property type="entry name" value="PT-HINT"/>
    <property type="match status" value="1"/>
</dbReference>
<dbReference type="Gene3D" id="2.170.16.10">
    <property type="entry name" value="Hedgehog/Intein (Hint) domain"/>
    <property type="match status" value="1"/>
</dbReference>
<dbReference type="PROSITE" id="PS50817">
    <property type="entry name" value="INTEIN_N_TER"/>
    <property type="match status" value="1"/>
</dbReference>
<dbReference type="CDD" id="cd00081">
    <property type="entry name" value="Hint"/>
    <property type="match status" value="1"/>
</dbReference>
<dbReference type="InterPro" id="IPR031325">
    <property type="entry name" value="RHS_repeat"/>
</dbReference>
<feature type="region of interest" description="Disordered" evidence="2">
    <location>
        <begin position="1588"/>
        <end position="1644"/>
    </location>
</feature>
<feature type="region of interest" description="Disordered" evidence="2">
    <location>
        <begin position="1804"/>
        <end position="1877"/>
    </location>
</feature>
<dbReference type="Gene3D" id="2.180.10.10">
    <property type="entry name" value="RHS repeat-associated core"/>
    <property type="match status" value="1"/>
</dbReference>
<dbReference type="InterPro" id="IPR056823">
    <property type="entry name" value="TEN-like_YD-shell"/>
</dbReference>
<keyword evidence="6" id="KW-1185">Reference proteome</keyword>
<comment type="caution">
    <text evidence="5">The sequence shown here is derived from an EMBL/GenBank/DDBJ whole genome shotgun (WGS) entry which is preliminary data.</text>
</comment>
<dbReference type="EMBL" id="JAHXZI010000025">
    <property type="protein sequence ID" value="MBW6439213.1"/>
    <property type="molecule type" value="Genomic_DNA"/>
</dbReference>
<reference evidence="5 6" key="1">
    <citation type="journal article" date="2013" name="Antonie Van Leeuwenhoek">
        <title>Actinoplanes hulinensis sp. nov., a novel actinomycete isolated from soybean root (Glycine max (L.) Merr).</title>
        <authorList>
            <person name="Shen Y."/>
            <person name="Liu C."/>
            <person name="Wang X."/>
            <person name="Zhao J."/>
            <person name="Jia F."/>
            <person name="Zhang Y."/>
            <person name="Wang L."/>
            <person name="Yang D."/>
            <person name="Xiang W."/>
        </authorList>
    </citation>
    <scope>NUCLEOTIDE SEQUENCE [LARGE SCALE GENOMIC DNA]</scope>
    <source>
        <strain evidence="5 6">NEAU-M9</strain>
    </source>
</reference>
<evidence type="ECO:0000256" key="1">
    <source>
        <dbReference type="ARBA" id="ARBA00022737"/>
    </source>
</evidence>
<evidence type="ECO:0000313" key="6">
    <source>
        <dbReference type="Proteomes" id="UP001519863"/>
    </source>
</evidence>
<feature type="compositionally biased region" description="Polar residues" evidence="2">
    <location>
        <begin position="1804"/>
        <end position="1814"/>
    </location>
</feature>
<evidence type="ECO:0000313" key="5">
    <source>
        <dbReference type="EMBL" id="MBW6439213.1"/>
    </source>
</evidence>
<dbReference type="InterPro" id="IPR006530">
    <property type="entry name" value="YD"/>
</dbReference>
<dbReference type="InterPro" id="IPR036844">
    <property type="entry name" value="Hint_dom_sf"/>
</dbReference>
<proteinExistence type="predicted"/>
<sequence>MNSSPPADRRLVSKPRITIAASLAVTLVLGLGHAPAMAAEPTPYKPQAATPVPTVPVKPVKITPPAKRADPPPASARPAPVWPKAAGEIISVPAPGIAARQADTLPVRVEQPAKKQNVPSQVQLEVLDRKATEQAGVRGVLLRLGRADGVTTAGTTKVTLDYKGFAAAYGADWSSRLRLRSLPACALTTPSKPGCEGTPLTTDNDVTAQTLSAEVAVSSASTLVAATAATSGPAGDFAATSLNASSTWSAGGNSGNFSWNYPMAVPPSLGGPAPQLALAYSSQSVDGRHAASNNQPSRVGEGFDEPSGGFIERRYKGCADDMNKSANNDKKTGDLCWETDNATLSLAGHSGELIFNTSENRWHLRGDDASRIERKTGATNGDNNGEYWILTTSDGTQYWFGINRLPGWTSGKTLTNSVLTAPVFGNDPDEPCHATAFIDSDCMQSWRWNLDYVVDTSGNSMSYWYVKKTNKYARNLEKSDAASYDREALLDHIRYGTRRSGGMDSAHKTAAPMRVNFTYQDRCRSECDTHNAIRWPDVPWDAECTGATCEDQYSPTFWSTQRLHTVTTQVRNGTGYRDVDRWTLTHTFPDPGDGTRAGLWLSKLAHEGLVGGTLATPDVEFTPVQRANRVDTTGDFAGKLTWMRIGSIRTDTGATISVEYSQQDCTAGATPSPATNTSLCYPVKWVPEGKTEPVTDWFNKYVVTEIYEHDNTGGVPPLGSPRKVYKYTYYNGAAWHYSDDDGLTKKKYQTWSDYRGFAKVGVTVGDPGQSSYTETRYFRGMNGDRLDTNTTPERRDINVDGIADEDWFAGQTRSSTTYLNGPNSAIVSQTLHKPWASAATATRTINGDTVTARYTGVESTTNRVTLDGGRGEHVTKTVNTFDEYGMIESIDDLGQDGVNGDEQCKQKTYTPRNTDAWILDRVHSVKSYAVGCDDITWTLTEAKVIGETRTSYDNQDFGTAPTKGLPTQVQEMSAWNNGAPSFVVTGKTIYDVHGRPTSITDARGYATTTDYTPGSDGPVTSTFTKNYLDHRTTTTLEPAWGTPTATVDANDKRTDTEHDPLGRLTAVWTPGRTKGSDTASIKYGYALNIDKPSVVSTSILNAAGGYLTSYALYDGLLRPRQTQSPSPSGGRILTENFYDSAGRQVLEYSAYHANGSPDGTLLTSSDAATIPTQTRTLYDGAGRAVASVFQPHGVERWRTTTAYGGDRTDVTPPSGGTAISTVTDARGRTIEQRQYADATPTPYTADSWVSTEYKYDARGYQTQLIDDLGNDWNYTYDIRGRQTEVDDPDKGIIKYTYDDLGNMLTSTDARGKKIAYAYDALGRMTDVFDDRIGGVIRAQWTYDTLAKGLLSYSTRFVGSAMYQVKIHDYNDRYQPGTTEITIPTTETGLSGNYYYTNTYNLDGSIKTTNIPNLNTDLASEELTYEYDSLGQPTTVDSLYGSTSQPYVTGTDYNALGQLDQVKLQTGTGDGRIYTQYKRELETGRLTGIRTDRNSVAPYILTDTTYQYDNAGNITKIADAAPAGDDDTQCFTHDHLARLTRAWTPGSGDCTVEPSTDSLGGPAPYWQSWTFDTIGNRTEETLHTTAGETKTGYVYPPSGSTSVRPHAVTSTTGARTGTYTYDAGGNTLTRPTESSGTQTLTWDPEGHLNTATDSTGTTTYIYDADGNRLIQRDAKGRSLYLPGQEIRYDNSTATTSCTRYYSHAGTTIGSRTSTGLTWLSPDHQGTAGIAIDATNQQATVRRQTPYGTPRGITADTWPNNRGYVGGTLDNTGLVHLGAREYDPTNGRFISVDPIQDLTNPQQWNGYSYANNTPVTLSDPGGTDPGGGQCAEDPKCNPGGDPQQTPANDDSGGGEGGGNSGGGGCDLSCQSEPAPNPKQISWEAMHNSGYQGTRAYTMGEALAWADQSESGYLFVCLNTFGYSLDVCDKGNPWKNPNSGVGTTKSLVEIAGVMAATGGIVGCAATGVVLCAAALADDTAAFAMYGGGSVLGLSATMSGVRSGTKIYQGLCGLKSFSGDTEILLANGTTKPLSEVGTGDVVLATDPETGEQGPRRVEKVWVHDDDLYELFIDGQRLVTTEDHPFWSETDQAWRDAQLLERGDLIRTPTGTVVVDGMDEESREYAPAYNLTVADLHTYYVLAGKAPVLVHNTPCKPGLFDFRAPNAAHPPNAAVTEAMRRQNINDYCLDCSEIASSLMRSADGKGRIVSFVAGSNNWLKVAEDGGRSIADFSYHHVYTDGQYAYDPRLSMTPVPWGDYMKMMRGINSGGIRFGPPGFSGSFS</sequence>
<dbReference type="Pfam" id="PF05593">
    <property type="entry name" value="RHS_repeat"/>
    <property type="match status" value="1"/>
</dbReference>
<dbReference type="Pfam" id="PF25023">
    <property type="entry name" value="TEN_YD-shell"/>
    <property type="match status" value="1"/>
</dbReference>
<feature type="region of interest" description="Disordered" evidence="2">
    <location>
        <begin position="1036"/>
        <end position="1058"/>
    </location>
</feature>
<feature type="region of interest" description="Disordered" evidence="2">
    <location>
        <begin position="287"/>
        <end position="306"/>
    </location>
</feature>
<keyword evidence="1" id="KW-0677">Repeat</keyword>
<evidence type="ECO:0000256" key="3">
    <source>
        <dbReference type="SAM" id="SignalP"/>
    </source>
</evidence>
<dbReference type="NCBIfam" id="TIGR03696">
    <property type="entry name" value="Rhs_assc_core"/>
    <property type="match status" value="1"/>
</dbReference>
<dbReference type="InterPro" id="IPR022385">
    <property type="entry name" value="Rhs_assc_core"/>
</dbReference>
<evidence type="ECO:0000259" key="4">
    <source>
        <dbReference type="SMART" id="SM00306"/>
    </source>
</evidence>
<dbReference type="NCBIfam" id="TIGR01443">
    <property type="entry name" value="intein_Cterm"/>
    <property type="match status" value="1"/>
</dbReference>
<gene>
    <name evidence="5" type="ORF">KZ829_36370</name>
</gene>
<feature type="compositionally biased region" description="Basic and acidic residues" evidence="2">
    <location>
        <begin position="1049"/>
        <end position="1058"/>
    </location>
</feature>
<organism evidence="5 6">
    <name type="scientific">Actinoplanes hulinensis</name>
    <dbReference type="NCBI Taxonomy" id="1144547"/>
    <lineage>
        <taxon>Bacteria</taxon>
        <taxon>Bacillati</taxon>
        <taxon>Actinomycetota</taxon>
        <taxon>Actinomycetes</taxon>
        <taxon>Micromonosporales</taxon>
        <taxon>Micromonosporaceae</taxon>
        <taxon>Actinoplanes</taxon>
    </lineage>
</organism>
<name>A0ABS7BEA3_9ACTN</name>
<dbReference type="RefSeq" id="WP_220148375.1">
    <property type="nucleotide sequence ID" value="NZ_JAHXZI010000025.1"/>
</dbReference>
<evidence type="ECO:0000256" key="2">
    <source>
        <dbReference type="SAM" id="MobiDB-lite"/>
    </source>
</evidence>
<accession>A0ABS7BEA3</accession>
<protein>
    <submittedName>
        <fullName evidence="5">RHS repeat protein</fullName>
    </submittedName>
</protein>
<dbReference type="InterPro" id="IPR050708">
    <property type="entry name" value="T6SS_VgrG/RHS"/>
</dbReference>
<dbReference type="Proteomes" id="UP001519863">
    <property type="component" value="Unassembled WGS sequence"/>
</dbReference>